<organism evidence="1 2">
    <name type="scientific">Deefgea tanakiae</name>
    <dbReference type="NCBI Taxonomy" id="2865840"/>
    <lineage>
        <taxon>Bacteria</taxon>
        <taxon>Pseudomonadati</taxon>
        <taxon>Pseudomonadota</taxon>
        <taxon>Betaproteobacteria</taxon>
        <taxon>Neisseriales</taxon>
        <taxon>Chitinibacteraceae</taxon>
        <taxon>Deefgea</taxon>
    </lineage>
</organism>
<dbReference type="Pfam" id="PF14375">
    <property type="entry name" value="Cys_rich_CWC"/>
    <property type="match status" value="1"/>
</dbReference>
<gene>
    <name evidence="1" type="ORF">K4H28_15005</name>
</gene>
<protein>
    <submittedName>
        <fullName evidence="1">Cysteine-rich CWC family protein</fullName>
    </submittedName>
</protein>
<evidence type="ECO:0000313" key="1">
    <source>
        <dbReference type="EMBL" id="QZA77564.1"/>
    </source>
</evidence>
<proteinExistence type="predicted"/>
<accession>A0ABX8Z890</accession>
<reference evidence="1 2" key="1">
    <citation type="submission" date="2021-08" db="EMBL/GenBank/DDBJ databases">
        <title>complete genome sequencing of Deefgea sp. D25.</title>
        <authorList>
            <person name="Bae J.-W."/>
            <person name="Gim D.-H."/>
        </authorList>
    </citation>
    <scope>NUCLEOTIDE SEQUENCE [LARGE SCALE GENOMIC DNA]</scope>
    <source>
        <strain evidence="1 2">D25</strain>
    </source>
</reference>
<dbReference type="InterPro" id="IPR032720">
    <property type="entry name" value="Cys_rich_CWC"/>
</dbReference>
<sequence>MTRHPQLPVAQKSCQHCGTSFQCGTGGQQGGCWCMDLPIGLPLPKEGEGDCYCPRCLEQIKQRSIGR</sequence>
<dbReference type="RefSeq" id="WP_221005945.1">
    <property type="nucleotide sequence ID" value="NZ_CP081150.1"/>
</dbReference>
<dbReference type="Proteomes" id="UP000825679">
    <property type="component" value="Chromosome"/>
</dbReference>
<name>A0ABX8Z890_9NEIS</name>
<keyword evidence="2" id="KW-1185">Reference proteome</keyword>
<evidence type="ECO:0000313" key="2">
    <source>
        <dbReference type="Proteomes" id="UP000825679"/>
    </source>
</evidence>
<dbReference type="EMBL" id="CP081150">
    <property type="protein sequence ID" value="QZA77564.1"/>
    <property type="molecule type" value="Genomic_DNA"/>
</dbReference>